<accession>A0A7Z7I7Q2</accession>
<sequence length="107" mass="12234">MEACRASIADNGLMAITIRPQSYWEIHDQKQNIVDVKAMHRDHMEKGFAYTPHGREPIDGDITYGDTSMTLDYIKENWKGWSVAGVEFNLQDAYQVIVFLRPVQSGD</sequence>
<comment type="caution">
    <text evidence="1">The sequence shown here is derived from an EMBL/GenBank/DDBJ whole genome shotgun (WGS) entry which is preliminary data.</text>
</comment>
<proteinExistence type="predicted"/>
<protein>
    <submittedName>
        <fullName evidence="1">Uncharacterized protein</fullName>
    </submittedName>
</protein>
<name>A0A7Z7I7Q2_9BURK</name>
<dbReference type="Proteomes" id="UP000219522">
    <property type="component" value="Unassembled WGS sequence"/>
</dbReference>
<organism evidence="1 2">
    <name type="scientific">Caballeronia arationis</name>
    <dbReference type="NCBI Taxonomy" id="1777142"/>
    <lineage>
        <taxon>Bacteria</taxon>
        <taxon>Pseudomonadati</taxon>
        <taxon>Pseudomonadota</taxon>
        <taxon>Betaproteobacteria</taxon>
        <taxon>Burkholderiales</taxon>
        <taxon>Burkholderiaceae</taxon>
        <taxon>Caballeronia</taxon>
    </lineage>
</organism>
<evidence type="ECO:0000313" key="1">
    <source>
        <dbReference type="EMBL" id="SOE80819.1"/>
    </source>
</evidence>
<reference evidence="1 2" key="1">
    <citation type="submission" date="2017-09" db="EMBL/GenBank/DDBJ databases">
        <authorList>
            <person name="Varghese N."/>
            <person name="Submissions S."/>
        </authorList>
    </citation>
    <scope>NUCLEOTIDE SEQUENCE [LARGE SCALE GENOMIC DNA]</scope>
    <source>
        <strain evidence="1 2">OK806</strain>
    </source>
</reference>
<evidence type="ECO:0000313" key="2">
    <source>
        <dbReference type="Proteomes" id="UP000219522"/>
    </source>
</evidence>
<gene>
    <name evidence="1" type="ORF">SAMN05446927_4069</name>
</gene>
<dbReference type="AlphaFoldDB" id="A0A7Z7I7Q2"/>
<dbReference type="EMBL" id="OCSU01000002">
    <property type="protein sequence ID" value="SOE80819.1"/>
    <property type="molecule type" value="Genomic_DNA"/>
</dbReference>
<keyword evidence="2" id="KW-1185">Reference proteome</keyword>